<evidence type="ECO:0000313" key="2">
    <source>
        <dbReference type="EMBL" id="KAJ4334368.1"/>
    </source>
</evidence>
<dbReference type="Gene3D" id="3.40.1610.10">
    <property type="entry name" value="CV3147-like domain"/>
    <property type="match status" value="1"/>
</dbReference>
<sequence length="137" mass="14636">MEELSQRAIDTAVTNGALRDTVTIAEMESYPLQYIANKSRIIIKAVGDLDHSHTDFEDDLPTSNGMAIACGGAKGSPQVSIEKPYGDEILESQRELYAYLKMTPDAVIPLEIGGGNGLQGLIIGASIAMNIPAIDED</sequence>
<proteinExistence type="predicted"/>
<name>A0A9W9BXL1_9PLEO</name>
<dbReference type="EMBL" id="JAPEUV010000078">
    <property type="protein sequence ID" value="KAJ4334368.1"/>
    <property type="molecule type" value="Genomic_DNA"/>
</dbReference>
<gene>
    <name evidence="2" type="ORF">N0V87_006912</name>
</gene>
<organism evidence="2 3">
    <name type="scientific">Didymella glomerata</name>
    <dbReference type="NCBI Taxonomy" id="749621"/>
    <lineage>
        <taxon>Eukaryota</taxon>
        <taxon>Fungi</taxon>
        <taxon>Dikarya</taxon>
        <taxon>Ascomycota</taxon>
        <taxon>Pezizomycotina</taxon>
        <taxon>Dothideomycetes</taxon>
        <taxon>Pleosporomycetidae</taxon>
        <taxon>Pleosporales</taxon>
        <taxon>Pleosporineae</taxon>
        <taxon>Didymellaceae</taxon>
        <taxon>Didymella</taxon>
    </lineage>
</organism>
<reference evidence="2" key="1">
    <citation type="submission" date="2022-10" db="EMBL/GenBank/DDBJ databases">
        <title>Tapping the CABI collections for fungal endophytes: first genome assemblies for Collariella, Neodidymelliopsis, Ascochyta clinopodiicola, Didymella pomorum, Didymosphaeria variabile, Neocosmospora piperis and Neocucurbitaria cava.</title>
        <authorList>
            <person name="Hill R."/>
        </authorList>
    </citation>
    <scope>NUCLEOTIDE SEQUENCE</scope>
    <source>
        <strain evidence="2">IMI 360193</strain>
    </source>
</reference>
<dbReference type="SUPFAM" id="SSF160991">
    <property type="entry name" value="CV3147-like"/>
    <property type="match status" value="1"/>
</dbReference>
<dbReference type="InterPro" id="IPR010318">
    <property type="entry name" value="S-Me-THD_N"/>
</dbReference>
<evidence type="ECO:0000313" key="3">
    <source>
        <dbReference type="Proteomes" id="UP001140562"/>
    </source>
</evidence>
<comment type="caution">
    <text evidence="2">The sequence shown here is derived from an EMBL/GenBank/DDBJ whole genome shotgun (WGS) entry which is preliminary data.</text>
</comment>
<accession>A0A9W9BXL1</accession>
<evidence type="ECO:0000259" key="1">
    <source>
        <dbReference type="Pfam" id="PF06032"/>
    </source>
</evidence>
<dbReference type="InterPro" id="IPR027479">
    <property type="entry name" value="S-Me-THD_N_sf"/>
</dbReference>
<protein>
    <recommendedName>
        <fullName evidence="1">S-Me-THD N-terminal domain-containing protein</fullName>
    </recommendedName>
</protein>
<dbReference type="Pfam" id="PF06032">
    <property type="entry name" value="S-Me-THD_N"/>
    <property type="match status" value="1"/>
</dbReference>
<feature type="domain" description="S-Me-THD N-terminal" evidence="1">
    <location>
        <begin position="66"/>
        <end position="137"/>
    </location>
</feature>
<keyword evidence="3" id="KW-1185">Reference proteome</keyword>
<dbReference type="AlphaFoldDB" id="A0A9W9BXL1"/>
<dbReference type="Proteomes" id="UP001140562">
    <property type="component" value="Unassembled WGS sequence"/>
</dbReference>